<comment type="caution">
    <text evidence="2">The sequence shown here is derived from an EMBL/GenBank/DDBJ whole genome shotgun (WGS) entry which is preliminary data.</text>
</comment>
<dbReference type="InterPro" id="IPR002744">
    <property type="entry name" value="MIP18-like"/>
</dbReference>
<feature type="domain" description="MIP18 family-like" evidence="1">
    <location>
        <begin position="4"/>
        <end position="78"/>
    </location>
</feature>
<organism evidence="2 3">
    <name type="scientific">Acididesulfobacter guangdongensis</name>
    <dbReference type="NCBI Taxonomy" id="2597225"/>
    <lineage>
        <taxon>Bacteria</taxon>
        <taxon>Deltaproteobacteria</taxon>
        <taxon>Candidatus Acidulodesulfobacterales</taxon>
        <taxon>Candidatus Acididesulfobacter</taxon>
    </lineage>
</organism>
<sequence length="101" mass="11625">MLTKESVLKNLKSIVDPELEINIVDLGLIYDIKIDEQNKKIVLDMTLTSRGCPLGNVLKFETEESLKKIEGVKDAEVNIVWEPEWNYSLLKPDVLKKLQNR</sequence>
<evidence type="ECO:0000313" key="2">
    <source>
        <dbReference type="EMBL" id="RZD16544.1"/>
    </source>
</evidence>
<name>A0A519BH11_ACIG2</name>
<reference evidence="2 3" key="1">
    <citation type="journal article" date="2019" name="ISME J.">
        <title>Insights into ecological role of a new deltaproteobacterial order Candidatus Acidulodesulfobacterales by metagenomics and metatranscriptomics.</title>
        <authorList>
            <person name="Tan S."/>
            <person name="Liu J."/>
            <person name="Fang Y."/>
            <person name="Hedlund B.P."/>
            <person name="Lian Z.H."/>
            <person name="Huang L.Y."/>
            <person name="Li J.T."/>
            <person name="Huang L.N."/>
            <person name="Li W.J."/>
            <person name="Jiang H.C."/>
            <person name="Dong H.L."/>
            <person name="Shu W.S."/>
        </authorList>
    </citation>
    <scope>NUCLEOTIDE SEQUENCE [LARGE SCALE GENOMIC DNA]</scope>
    <source>
        <strain evidence="2">AP2</strain>
    </source>
</reference>
<proteinExistence type="predicted"/>
<dbReference type="Gene3D" id="3.30.300.130">
    <property type="entry name" value="Fe-S cluster assembly (FSCA)"/>
    <property type="match status" value="1"/>
</dbReference>
<dbReference type="InterPro" id="IPR034904">
    <property type="entry name" value="FSCA_dom_sf"/>
</dbReference>
<dbReference type="InterPro" id="IPR052339">
    <property type="entry name" value="Fe-S_Maturation_MIP18"/>
</dbReference>
<evidence type="ECO:0000259" key="1">
    <source>
        <dbReference type="Pfam" id="PF01883"/>
    </source>
</evidence>
<protein>
    <submittedName>
        <fullName evidence="2">Metal-sulfur cluster assembly factor</fullName>
    </submittedName>
</protein>
<dbReference type="Pfam" id="PF01883">
    <property type="entry name" value="FeS_assembly_P"/>
    <property type="match status" value="1"/>
</dbReference>
<accession>A0A519BH11</accession>
<dbReference type="SUPFAM" id="SSF117916">
    <property type="entry name" value="Fe-S cluster assembly (FSCA) domain-like"/>
    <property type="match status" value="1"/>
</dbReference>
<evidence type="ECO:0000313" key="3">
    <source>
        <dbReference type="Proteomes" id="UP000316562"/>
    </source>
</evidence>
<dbReference type="PANTHER" id="PTHR42831:SF1">
    <property type="entry name" value="FE-S PROTEIN MATURATION AUXILIARY FACTOR YITW"/>
    <property type="match status" value="1"/>
</dbReference>
<dbReference type="PANTHER" id="PTHR42831">
    <property type="entry name" value="FE-S PROTEIN MATURATION AUXILIARY FACTOR YITW"/>
    <property type="match status" value="1"/>
</dbReference>
<dbReference type="Proteomes" id="UP000316562">
    <property type="component" value="Unassembled WGS sequence"/>
</dbReference>
<gene>
    <name evidence="2" type="ORF">EVJ46_05915</name>
</gene>
<dbReference type="EMBL" id="SGBC01000002">
    <property type="protein sequence ID" value="RZD16544.1"/>
    <property type="molecule type" value="Genomic_DNA"/>
</dbReference>
<dbReference type="AlphaFoldDB" id="A0A519BH11"/>